<dbReference type="GO" id="GO:0009424">
    <property type="term" value="C:bacterial-type flagellum hook"/>
    <property type="evidence" value="ECO:0007669"/>
    <property type="project" value="TreeGrafter"/>
</dbReference>
<dbReference type="RefSeq" id="WP_126379389.1">
    <property type="nucleotide sequence ID" value="NZ_AP017378.1"/>
</dbReference>
<feature type="domain" description="Flagellar basal-body/hook protein C-terminal" evidence="7">
    <location>
        <begin position="464"/>
        <end position="506"/>
    </location>
</feature>
<evidence type="ECO:0000256" key="2">
    <source>
        <dbReference type="ARBA" id="ARBA00009677"/>
    </source>
</evidence>
<evidence type="ECO:0000313" key="10">
    <source>
        <dbReference type="EMBL" id="BBD08893.1"/>
    </source>
</evidence>
<comment type="subcellular location">
    <subcellularLocation>
        <location evidence="1 5">Bacterial flagellum basal body</location>
    </subcellularLocation>
</comment>
<dbReference type="AlphaFoldDB" id="A0A2Z6B0A6"/>
<dbReference type="InterPro" id="IPR037058">
    <property type="entry name" value="Falgellar_hook_FlgE_sf"/>
</dbReference>
<dbReference type="Pfam" id="PF00460">
    <property type="entry name" value="Flg_bb_rod"/>
    <property type="match status" value="1"/>
</dbReference>
<evidence type="ECO:0000259" key="6">
    <source>
        <dbReference type="Pfam" id="PF00460"/>
    </source>
</evidence>
<dbReference type="GO" id="GO:0071978">
    <property type="term" value="P:bacterial-type flagellum-dependent swarming motility"/>
    <property type="evidence" value="ECO:0007669"/>
    <property type="project" value="TreeGrafter"/>
</dbReference>
<dbReference type="PANTHER" id="PTHR30435:SF1">
    <property type="entry name" value="FLAGELLAR HOOK PROTEIN FLGE"/>
    <property type="match status" value="1"/>
</dbReference>
<gene>
    <name evidence="10" type="ORF">DFE_2167</name>
</gene>
<dbReference type="InterPro" id="IPR001444">
    <property type="entry name" value="Flag_bb_rod_N"/>
</dbReference>
<comment type="function">
    <text evidence="5">A flexible structure which links the flagellar filament to the drive apparatus in the basal body.</text>
</comment>
<dbReference type="NCBIfam" id="TIGR03506">
    <property type="entry name" value="FlgEFG_subfam"/>
    <property type="match status" value="1"/>
</dbReference>
<evidence type="ECO:0000259" key="7">
    <source>
        <dbReference type="Pfam" id="PF06429"/>
    </source>
</evidence>
<sequence>MSFQSMYVGTTGMVSHSTRMQNIGNNIANVSTVGYKTTDAHFQTLISESIASGSAGATSGPSQIGLGVGLGAVLTDFRTGAMIDGSDTTDLGISGKGFFRVTGPDNNLTRYTRAGNFRFDNTGYLVDPNGYRLQGQTITDGVNGSTGDIQLRTDANGRYSISPDATTEVSFISNIGLSESKSNSTANPMFSMFENWNGTETPPIGSEGYGFQSAIKIYDDTGAEQTLNVYFDKADVSNAGGMDHFEFMVTMAPSNDGRAGITGTSGAGILMTGVMSFDSTGQIVDLAAFSFNGTGDAKGLSNWTPTAFTANGYPELSATFSDTGATSTIGVNFGLSASAYEAGGASNAGAVGTVVGRLPSLDSFTRGALATTAFEGTSAISFQSQDGYAEGFLASLSMDRDGILVGKYSNGIQQELAQVTLYTFASEFGLRREGSNHFSETQGSGTAVEGYAGEDSFGGINSNKLEQSNVDIAEQFAKMILTERGFQANSKVITAADDIIKNAIQMKR</sequence>
<dbReference type="SUPFAM" id="SSF117143">
    <property type="entry name" value="Flagellar hook protein flgE"/>
    <property type="match status" value="1"/>
</dbReference>
<feature type="domain" description="Flagellar basal body rod protein N-terminal" evidence="6">
    <location>
        <begin position="6"/>
        <end position="36"/>
    </location>
</feature>
<dbReference type="GO" id="GO:0005829">
    <property type="term" value="C:cytosol"/>
    <property type="evidence" value="ECO:0007669"/>
    <property type="project" value="TreeGrafter"/>
</dbReference>
<dbReference type="Gene3D" id="2.60.98.20">
    <property type="entry name" value="Flagellar hook protein FlgE"/>
    <property type="match status" value="1"/>
</dbReference>
<dbReference type="InterPro" id="IPR053967">
    <property type="entry name" value="LlgE_F_G-like_D1"/>
</dbReference>
<feature type="domain" description="Flagellar hook protein FlgE D2" evidence="8">
    <location>
        <begin position="196"/>
        <end position="388"/>
    </location>
</feature>
<dbReference type="GO" id="GO:0009425">
    <property type="term" value="C:bacterial-type flagellum basal body"/>
    <property type="evidence" value="ECO:0007669"/>
    <property type="project" value="UniProtKB-SubCell"/>
</dbReference>
<dbReference type="Pfam" id="PF22692">
    <property type="entry name" value="LlgE_F_G_D1"/>
    <property type="match status" value="1"/>
</dbReference>
<protein>
    <recommendedName>
        <fullName evidence="3 5">Flagellar hook protein FlgE</fullName>
    </recommendedName>
</protein>
<name>A0A2Z6B0A6_9BACT</name>
<evidence type="ECO:0000256" key="3">
    <source>
        <dbReference type="ARBA" id="ARBA00019015"/>
    </source>
</evidence>
<dbReference type="Proteomes" id="UP000269883">
    <property type="component" value="Chromosome"/>
</dbReference>
<feature type="domain" description="Flagellar hook protein FlgE/F/G-like D1" evidence="9">
    <location>
        <begin position="93"/>
        <end position="164"/>
    </location>
</feature>
<evidence type="ECO:0000259" key="9">
    <source>
        <dbReference type="Pfam" id="PF22692"/>
    </source>
</evidence>
<dbReference type="InterPro" id="IPR010930">
    <property type="entry name" value="Flg_bb/hook_C_dom"/>
</dbReference>
<accession>A0A2Z6B0A6</accession>
<dbReference type="InterPro" id="IPR037925">
    <property type="entry name" value="FlgE/F/G-like"/>
</dbReference>
<dbReference type="OrthoDB" id="9804559at2"/>
<keyword evidence="4 5" id="KW-0975">Bacterial flagellum</keyword>
<dbReference type="InterPro" id="IPR020013">
    <property type="entry name" value="Flagellar_FlgE/F/G"/>
</dbReference>
<evidence type="ECO:0000256" key="5">
    <source>
        <dbReference type="RuleBase" id="RU362116"/>
    </source>
</evidence>
<dbReference type="Pfam" id="PF07559">
    <property type="entry name" value="FlgE_D2"/>
    <property type="match status" value="1"/>
</dbReference>
<dbReference type="PANTHER" id="PTHR30435">
    <property type="entry name" value="FLAGELLAR PROTEIN"/>
    <property type="match status" value="1"/>
</dbReference>
<evidence type="ECO:0000256" key="4">
    <source>
        <dbReference type="ARBA" id="ARBA00023143"/>
    </source>
</evidence>
<keyword evidence="11" id="KW-1185">Reference proteome</keyword>
<proteinExistence type="inferred from homology"/>
<evidence type="ECO:0000259" key="8">
    <source>
        <dbReference type="Pfam" id="PF07559"/>
    </source>
</evidence>
<evidence type="ECO:0000313" key="11">
    <source>
        <dbReference type="Proteomes" id="UP000269883"/>
    </source>
</evidence>
<dbReference type="KEGG" id="dfl:DFE_2167"/>
<dbReference type="EMBL" id="AP017378">
    <property type="protein sequence ID" value="BBD08893.1"/>
    <property type="molecule type" value="Genomic_DNA"/>
</dbReference>
<evidence type="ECO:0000256" key="1">
    <source>
        <dbReference type="ARBA" id="ARBA00004117"/>
    </source>
</evidence>
<dbReference type="InterPro" id="IPR011491">
    <property type="entry name" value="FlgE_D2"/>
</dbReference>
<comment type="similarity">
    <text evidence="2 5">Belongs to the flagella basal body rod proteins family.</text>
</comment>
<reference evidence="10 11" key="1">
    <citation type="journal article" date="2018" name="Sci. Adv.">
        <title>Multi-heme cytochromes provide a pathway for survival in energy-limited environments.</title>
        <authorList>
            <person name="Deng X."/>
            <person name="Dohmae N."/>
            <person name="Nealson K.H."/>
            <person name="Hashimoto K."/>
            <person name="Okamoto A."/>
        </authorList>
    </citation>
    <scope>NUCLEOTIDE SEQUENCE [LARGE SCALE GENOMIC DNA]</scope>
    <source>
        <strain evidence="10 11">IS5</strain>
    </source>
</reference>
<dbReference type="Pfam" id="PF06429">
    <property type="entry name" value="Flg_bbr_C"/>
    <property type="match status" value="1"/>
</dbReference>
<organism evidence="10 11">
    <name type="scientific">Desulfovibrio ferrophilus</name>
    <dbReference type="NCBI Taxonomy" id="241368"/>
    <lineage>
        <taxon>Bacteria</taxon>
        <taxon>Pseudomonadati</taxon>
        <taxon>Thermodesulfobacteriota</taxon>
        <taxon>Desulfovibrionia</taxon>
        <taxon>Desulfovibrionales</taxon>
        <taxon>Desulfovibrionaceae</taxon>
        <taxon>Desulfovibrio</taxon>
    </lineage>
</organism>